<evidence type="ECO:0000313" key="4">
    <source>
        <dbReference type="Proteomes" id="UP001054902"/>
    </source>
</evidence>
<keyword evidence="1" id="KW-0863">Zinc-finger</keyword>
<accession>A0AAD3CXE1</accession>
<evidence type="ECO:0000259" key="2">
    <source>
        <dbReference type="PROSITE" id="PS50158"/>
    </source>
</evidence>
<dbReference type="GO" id="GO:0008270">
    <property type="term" value="F:zinc ion binding"/>
    <property type="evidence" value="ECO:0007669"/>
    <property type="project" value="UniProtKB-KW"/>
</dbReference>
<organism evidence="3 4">
    <name type="scientific">Chaetoceros tenuissimus</name>
    <dbReference type="NCBI Taxonomy" id="426638"/>
    <lineage>
        <taxon>Eukaryota</taxon>
        <taxon>Sar</taxon>
        <taxon>Stramenopiles</taxon>
        <taxon>Ochrophyta</taxon>
        <taxon>Bacillariophyta</taxon>
        <taxon>Coscinodiscophyceae</taxon>
        <taxon>Chaetocerotophycidae</taxon>
        <taxon>Chaetocerotales</taxon>
        <taxon>Chaetocerotaceae</taxon>
        <taxon>Chaetoceros</taxon>
    </lineage>
</organism>
<keyword evidence="1" id="KW-0479">Metal-binding</keyword>
<evidence type="ECO:0000256" key="1">
    <source>
        <dbReference type="PROSITE-ProRule" id="PRU00047"/>
    </source>
</evidence>
<dbReference type="GO" id="GO:0003676">
    <property type="term" value="F:nucleic acid binding"/>
    <property type="evidence" value="ECO:0007669"/>
    <property type="project" value="InterPro"/>
</dbReference>
<feature type="domain" description="CCHC-type" evidence="2">
    <location>
        <begin position="174"/>
        <end position="189"/>
    </location>
</feature>
<dbReference type="EMBL" id="BLLK01000045">
    <property type="protein sequence ID" value="GFH52705.1"/>
    <property type="molecule type" value="Genomic_DNA"/>
</dbReference>
<comment type="caution">
    <text evidence="3">The sequence shown here is derived from an EMBL/GenBank/DDBJ whole genome shotgun (WGS) entry which is preliminary data.</text>
</comment>
<proteinExistence type="predicted"/>
<keyword evidence="4" id="KW-1185">Reference proteome</keyword>
<dbReference type="AlphaFoldDB" id="A0AAD3CXE1"/>
<protein>
    <recommendedName>
        <fullName evidence="2">CCHC-type domain-containing protein</fullName>
    </recommendedName>
</protein>
<name>A0AAD3CXE1_9STRA</name>
<dbReference type="PROSITE" id="PS50158">
    <property type="entry name" value="ZF_CCHC"/>
    <property type="match status" value="1"/>
</dbReference>
<dbReference type="Proteomes" id="UP001054902">
    <property type="component" value="Unassembled WGS sequence"/>
</dbReference>
<evidence type="ECO:0000313" key="3">
    <source>
        <dbReference type="EMBL" id="GFH52705.1"/>
    </source>
</evidence>
<reference evidence="3 4" key="1">
    <citation type="journal article" date="2021" name="Sci. Rep.">
        <title>The genome of the diatom Chaetoceros tenuissimus carries an ancient integrated fragment of an extant virus.</title>
        <authorList>
            <person name="Hongo Y."/>
            <person name="Kimura K."/>
            <person name="Takaki Y."/>
            <person name="Yoshida Y."/>
            <person name="Baba S."/>
            <person name="Kobayashi G."/>
            <person name="Nagasaki K."/>
            <person name="Hano T."/>
            <person name="Tomaru Y."/>
        </authorList>
    </citation>
    <scope>NUCLEOTIDE SEQUENCE [LARGE SCALE GENOMIC DNA]</scope>
    <source>
        <strain evidence="3 4">NIES-3715</strain>
    </source>
</reference>
<gene>
    <name evidence="3" type="ORF">CTEN210_09181</name>
</gene>
<sequence>MLGIKGYVEAKRKRDMLWLLQSIKDTVYQFDKVKPSKLSSDDALERILKFHQGNLELAEFHKTFVNYIKVYEENTGYFSVTSKDILQLQKDLKDKGLSTDDYNLQFTEGIQDLRDHAVGIAFLKRADKSKYLELQNNLQSYQDINLVPMPFFLTSSPHDVIAGTDCNINENWICYRCGCPGHKSFGCPKSDAEAATSLAAA</sequence>
<keyword evidence="1" id="KW-0862">Zinc</keyword>
<dbReference type="InterPro" id="IPR001878">
    <property type="entry name" value="Znf_CCHC"/>
</dbReference>